<keyword evidence="1 4" id="KW-0378">Hydrolase</keyword>
<gene>
    <name evidence="4" type="ORF">ACFO3Q_17250</name>
</gene>
<evidence type="ECO:0000313" key="4">
    <source>
        <dbReference type="EMBL" id="MFC4729912.1"/>
    </source>
</evidence>
<evidence type="ECO:0000256" key="2">
    <source>
        <dbReference type="ARBA" id="ARBA00038115"/>
    </source>
</evidence>
<dbReference type="InterPro" id="IPR000073">
    <property type="entry name" value="AB_hydrolase_1"/>
</dbReference>
<sequence length="256" mass="28177">MRSSATTIAVDDHTLAATVAAPATRMPGLLFVHGWNGSQKRDLLRAREIAQLGCICLTFDMRGHGDLECLQGDTTREHNLHDVLAAYDRLAAHPEVDTSSIAVVGSSYGGYLACILTSLRRVRWLALRVPALYRDADWDTPKGSLDRGDLDRYRAQVVPPEDNRALSACAAFGGDVLMVESQFDHLVPHPTIVSYMGAFRRARSMTYRMIEGADHGLTSVAHRRAYSGLLTHWVTEMVFGARRRRGGDDVDSVVIG</sequence>
<dbReference type="SUPFAM" id="SSF53474">
    <property type="entry name" value="alpha/beta-Hydrolases"/>
    <property type="match status" value="1"/>
</dbReference>
<dbReference type="EC" id="3.4.-.-" evidence="4"/>
<dbReference type="RefSeq" id="WP_377006193.1">
    <property type="nucleotide sequence ID" value="NZ_JBHSGG010000071.1"/>
</dbReference>
<comment type="caution">
    <text evidence="4">The sequence shown here is derived from an EMBL/GenBank/DDBJ whole genome shotgun (WGS) entry which is preliminary data.</text>
</comment>
<name>A0ABV9NNG4_9GAMM</name>
<dbReference type="PANTHER" id="PTHR22946:SF5">
    <property type="entry name" value="PEPTIDASE S9 PROLYL OLIGOPEPTIDASE CATALYTIC DOMAIN-CONTAINING PROTEIN"/>
    <property type="match status" value="1"/>
</dbReference>
<feature type="domain" description="AB hydrolase-1" evidence="3">
    <location>
        <begin position="29"/>
        <end position="221"/>
    </location>
</feature>
<dbReference type="Proteomes" id="UP001595892">
    <property type="component" value="Unassembled WGS sequence"/>
</dbReference>
<evidence type="ECO:0000256" key="1">
    <source>
        <dbReference type="ARBA" id="ARBA00022801"/>
    </source>
</evidence>
<dbReference type="InterPro" id="IPR050261">
    <property type="entry name" value="FrsA_esterase"/>
</dbReference>
<dbReference type="Pfam" id="PF12697">
    <property type="entry name" value="Abhydrolase_6"/>
    <property type="match status" value="1"/>
</dbReference>
<evidence type="ECO:0000313" key="5">
    <source>
        <dbReference type="Proteomes" id="UP001595892"/>
    </source>
</evidence>
<dbReference type="InterPro" id="IPR002471">
    <property type="entry name" value="Pept_S9_AS"/>
</dbReference>
<dbReference type="PANTHER" id="PTHR22946">
    <property type="entry name" value="DIENELACTONE HYDROLASE DOMAIN-CONTAINING PROTEIN-RELATED"/>
    <property type="match status" value="1"/>
</dbReference>
<accession>A0ABV9NNG4</accession>
<protein>
    <submittedName>
        <fullName evidence="4">Alpha/beta hydrolase family protein</fullName>
        <ecNumber evidence="4">3.4.-.-</ecNumber>
    </submittedName>
</protein>
<comment type="similarity">
    <text evidence="2">Belongs to the AB hydrolase superfamily. FUS2 hydrolase family.</text>
</comment>
<dbReference type="EMBL" id="JBHSGG010000071">
    <property type="protein sequence ID" value="MFC4729912.1"/>
    <property type="molecule type" value="Genomic_DNA"/>
</dbReference>
<reference evidence="5" key="1">
    <citation type="journal article" date="2019" name="Int. J. Syst. Evol. Microbiol.">
        <title>The Global Catalogue of Microorganisms (GCM) 10K type strain sequencing project: providing services to taxonomists for standard genome sequencing and annotation.</title>
        <authorList>
            <consortium name="The Broad Institute Genomics Platform"/>
            <consortium name="The Broad Institute Genome Sequencing Center for Infectious Disease"/>
            <person name="Wu L."/>
            <person name="Ma J."/>
        </authorList>
    </citation>
    <scope>NUCLEOTIDE SEQUENCE [LARGE SCALE GENOMIC DNA]</scope>
    <source>
        <strain evidence="5">CGMCC 1.13574</strain>
    </source>
</reference>
<proteinExistence type="inferred from homology"/>
<keyword evidence="5" id="KW-1185">Reference proteome</keyword>
<dbReference type="Gene3D" id="3.40.50.1820">
    <property type="entry name" value="alpha/beta hydrolase"/>
    <property type="match status" value="1"/>
</dbReference>
<evidence type="ECO:0000259" key="3">
    <source>
        <dbReference type="Pfam" id="PF12697"/>
    </source>
</evidence>
<dbReference type="InterPro" id="IPR029058">
    <property type="entry name" value="AB_hydrolase_fold"/>
</dbReference>
<organism evidence="4 5">
    <name type="scientific">Coralloluteibacterium thermophilum</name>
    <dbReference type="NCBI Taxonomy" id="2707049"/>
    <lineage>
        <taxon>Bacteria</taxon>
        <taxon>Pseudomonadati</taxon>
        <taxon>Pseudomonadota</taxon>
        <taxon>Gammaproteobacteria</taxon>
        <taxon>Lysobacterales</taxon>
        <taxon>Lysobacteraceae</taxon>
        <taxon>Coralloluteibacterium</taxon>
    </lineage>
</organism>
<dbReference type="GO" id="GO:0016787">
    <property type="term" value="F:hydrolase activity"/>
    <property type="evidence" value="ECO:0007669"/>
    <property type="project" value="UniProtKB-KW"/>
</dbReference>
<dbReference type="PROSITE" id="PS00708">
    <property type="entry name" value="PRO_ENDOPEP_SER"/>
    <property type="match status" value="1"/>
</dbReference>